<dbReference type="RefSeq" id="XP_064700475.1">
    <property type="nucleotide sequence ID" value="XM_064853900.1"/>
</dbReference>
<evidence type="ECO:0000313" key="3">
    <source>
        <dbReference type="Proteomes" id="UP001358417"/>
    </source>
</evidence>
<feature type="compositionally biased region" description="Basic and acidic residues" evidence="1">
    <location>
        <begin position="278"/>
        <end position="296"/>
    </location>
</feature>
<reference evidence="2 3" key="1">
    <citation type="submission" date="2023-08" db="EMBL/GenBank/DDBJ databases">
        <title>Black Yeasts Isolated from many extreme environments.</title>
        <authorList>
            <person name="Coleine C."/>
            <person name="Stajich J.E."/>
            <person name="Selbmann L."/>
        </authorList>
    </citation>
    <scope>NUCLEOTIDE SEQUENCE [LARGE SCALE GENOMIC DNA]</scope>
    <source>
        <strain evidence="2 3">CCFEE 5792</strain>
    </source>
</reference>
<protein>
    <submittedName>
        <fullName evidence="2">Uncharacterized protein</fullName>
    </submittedName>
</protein>
<keyword evidence="3" id="KW-1185">Reference proteome</keyword>
<evidence type="ECO:0000313" key="2">
    <source>
        <dbReference type="EMBL" id="KAK5044825.1"/>
    </source>
</evidence>
<dbReference type="AlphaFoldDB" id="A0AAV9MTR9"/>
<feature type="compositionally biased region" description="Basic and acidic residues" evidence="1">
    <location>
        <begin position="213"/>
        <end position="246"/>
    </location>
</feature>
<feature type="compositionally biased region" description="Polar residues" evidence="1">
    <location>
        <begin position="200"/>
        <end position="212"/>
    </location>
</feature>
<feature type="region of interest" description="Disordered" evidence="1">
    <location>
        <begin position="109"/>
        <end position="246"/>
    </location>
</feature>
<feature type="region of interest" description="Disordered" evidence="1">
    <location>
        <begin position="1"/>
        <end position="49"/>
    </location>
</feature>
<feature type="compositionally biased region" description="Basic residues" evidence="1">
    <location>
        <begin position="8"/>
        <end position="35"/>
    </location>
</feature>
<feature type="compositionally biased region" description="Basic and acidic residues" evidence="1">
    <location>
        <begin position="186"/>
        <end position="195"/>
    </location>
</feature>
<organism evidence="2 3">
    <name type="scientific">Exophiala bonariae</name>
    <dbReference type="NCBI Taxonomy" id="1690606"/>
    <lineage>
        <taxon>Eukaryota</taxon>
        <taxon>Fungi</taxon>
        <taxon>Dikarya</taxon>
        <taxon>Ascomycota</taxon>
        <taxon>Pezizomycotina</taxon>
        <taxon>Eurotiomycetes</taxon>
        <taxon>Chaetothyriomycetidae</taxon>
        <taxon>Chaetothyriales</taxon>
        <taxon>Herpotrichiellaceae</taxon>
        <taxon>Exophiala</taxon>
    </lineage>
</organism>
<name>A0AAV9MTR9_9EURO</name>
<dbReference type="GeneID" id="89978521"/>
<dbReference type="PANTHER" id="PTHR34117">
    <property type="entry name" value="STYLE CELL-CYCLE INHIBITOR 1"/>
    <property type="match status" value="1"/>
</dbReference>
<dbReference type="PANTHER" id="PTHR34117:SF1">
    <property type="entry name" value="STYLE CELL-CYCLE INHIBITOR 1"/>
    <property type="match status" value="1"/>
</dbReference>
<dbReference type="InterPro" id="IPR044688">
    <property type="entry name" value="SCI-1-like"/>
</dbReference>
<feature type="compositionally biased region" description="Basic and acidic residues" evidence="1">
    <location>
        <begin position="132"/>
        <end position="141"/>
    </location>
</feature>
<feature type="compositionally biased region" description="Acidic residues" evidence="1">
    <location>
        <begin position="142"/>
        <end position="151"/>
    </location>
</feature>
<comment type="caution">
    <text evidence="2">The sequence shown here is derived from an EMBL/GenBank/DDBJ whole genome shotgun (WGS) entry which is preliminary data.</text>
</comment>
<dbReference type="EMBL" id="JAVRRD010000042">
    <property type="protein sequence ID" value="KAK5044825.1"/>
    <property type="molecule type" value="Genomic_DNA"/>
</dbReference>
<accession>A0AAV9MTR9</accession>
<feature type="region of interest" description="Disordered" evidence="1">
    <location>
        <begin position="276"/>
        <end position="296"/>
    </location>
</feature>
<evidence type="ECO:0000256" key="1">
    <source>
        <dbReference type="SAM" id="MobiDB-lite"/>
    </source>
</evidence>
<gene>
    <name evidence="2" type="ORF">LTR84_010363</name>
</gene>
<proteinExistence type="predicted"/>
<dbReference type="Proteomes" id="UP001358417">
    <property type="component" value="Unassembled WGS sequence"/>
</dbReference>
<sequence>MPQESHRARSRSPHRSERRSKHRSRSPHEKPRRVKPSIERKPLPLGARELSRHDLSAFRPMFALYLDIQKQIYIDDLDEKEVKGRWKSFVGKWNRGELAEGWYDPQTFEKAKTSASEPVSHKTTSHMRRRATPSDEDREPKDAEEDDEDDYGPAPLSYSVHAPNTDLDHGSNHRPSAGASIPTLSDLRDRDEDSRLASSQARTSEYTAFKTQRQYDRKEQKARLDELAPRAEAGTRERQIEKKREIADSNRAFSAAKDAGGDVDLRDAEVMGDEDSLGEVKRMKKENERRKNEREIRKEEILRARKAERDARLAGLKEKEDRTMQMFKEIARARFGGGGGEEQ</sequence>